<reference evidence="3 4" key="1">
    <citation type="journal article" date="2005" name="Genome Res.">
        <title>Comparative and functional genomic analyses of the pathogenicity of phytopathogen Xanthomonas campestris pv. campestris.</title>
        <authorList>
            <person name="Qian W."/>
            <person name="Jia Y."/>
            <person name="Ren S.X."/>
            <person name="He Y.Q."/>
            <person name="Feng J.X."/>
            <person name="Lu L.F."/>
            <person name="Sun Q."/>
            <person name="Ying G."/>
            <person name="Tang D.J."/>
            <person name="Tang H."/>
            <person name="Wu W."/>
            <person name="Hao P."/>
            <person name="Wang L."/>
            <person name="Jiang B.L."/>
            <person name="Zeng S."/>
            <person name="Gu W.Y."/>
            <person name="Lu G."/>
            <person name="Rong L."/>
            <person name="Tian Y."/>
            <person name="Yao Z."/>
            <person name="Fu G."/>
            <person name="Chen B."/>
            <person name="Fang R."/>
            <person name="Qiang B."/>
            <person name="Chen Z."/>
            <person name="Zhao G.P."/>
            <person name="Tang J.L."/>
            <person name="He C."/>
        </authorList>
    </citation>
    <scope>NUCLEOTIDE SEQUENCE [LARGE SCALE GENOMIC DNA]</scope>
    <source>
        <strain evidence="3 4">8004</strain>
    </source>
</reference>
<dbReference type="AlphaFoldDB" id="A0A0H2XAX5"/>
<dbReference type="InterPro" id="IPR050643">
    <property type="entry name" value="Periplasmic_pilus_chap"/>
</dbReference>
<dbReference type="InterPro" id="IPR013783">
    <property type="entry name" value="Ig-like_fold"/>
</dbReference>
<feature type="domain" description="Pili assembly chaperone N-terminal" evidence="2">
    <location>
        <begin position="32"/>
        <end position="123"/>
    </location>
</feature>
<evidence type="ECO:0000259" key="2">
    <source>
        <dbReference type="Pfam" id="PF00345"/>
    </source>
</evidence>
<name>A0A0H2XAX5_XANC8</name>
<gene>
    <name evidence="3" type="ordered locus">XC_2862</name>
</gene>
<dbReference type="GO" id="GO:0071555">
    <property type="term" value="P:cell wall organization"/>
    <property type="evidence" value="ECO:0007669"/>
    <property type="project" value="InterPro"/>
</dbReference>
<feature type="chain" id="PRO_5002601676" evidence="1">
    <location>
        <begin position="30"/>
        <end position="238"/>
    </location>
</feature>
<evidence type="ECO:0000256" key="1">
    <source>
        <dbReference type="SAM" id="SignalP"/>
    </source>
</evidence>
<keyword evidence="1" id="KW-0732">Signal</keyword>
<dbReference type="PANTHER" id="PTHR30251">
    <property type="entry name" value="PILUS ASSEMBLY CHAPERONE"/>
    <property type="match status" value="1"/>
</dbReference>
<dbReference type="PANTHER" id="PTHR30251:SF4">
    <property type="entry name" value="SLR1668 PROTEIN"/>
    <property type="match status" value="1"/>
</dbReference>
<sequence>MAGAWPLTRWLATVLAAGMLLVTSTQAVAAEITIAPTTARIPADADQATVWLYNQAGKPWRAEAKLYRWRQDGEREVLEPAITATVSPSQFEIPSQGRQLLRVIRLGPSPATTEDSYRLVVTQHANGDEPELLRYSTPVFALPSQSGEVHPQLHASLAPSGAGRALSVHNAGIGHARLADLAYIDASGTRLSIRNDLAGYVLPGQTRRWTLPASLPAGKGRFVARINGDTESTLVLEP</sequence>
<feature type="signal peptide" evidence="1">
    <location>
        <begin position="1"/>
        <end position="29"/>
    </location>
</feature>
<accession>A0A0H2XAX5</accession>
<dbReference type="RefSeq" id="WP_011036568.1">
    <property type="nucleotide sequence ID" value="NC_007086.1"/>
</dbReference>
<dbReference type="Proteomes" id="UP000000420">
    <property type="component" value="Chromosome"/>
</dbReference>
<dbReference type="GO" id="GO:0030288">
    <property type="term" value="C:outer membrane-bounded periplasmic space"/>
    <property type="evidence" value="ECO:0007669"/>
    <property type="project" value="InterPro"/>
</dbReference>
<organism evidence="3 4">
    <name type="scientific">Xanthomonas campestris pv. campestris (strain 8004)</name>
    <dbReference type="NCBI Taxonomy" id="314565"/>
    <lineage>
        <taxon>Bacteria</taxon>
        <taxon>Pseudomonadati</taxon>
        <taxon>Pseudomonadota</taxon>
        <taxon>Gammaproteobacteria</taxon>
        <taxon>Lysobacterales</taxon>
        <taxon>Lysobacteraceae</taxon>
        <taxon>Xanthomonas</taxon>
    </lineage>
</organism>
<evidence type="ECO:0000313" key="3">
    <source>
        <dbReference type="EMBL" id="AAY49910.1"/>
    </source>
</evidence>
<protein>
    <submittedName>
        <fullName evidence="3">Pili assembly chaperone</fullName>
    </submittedName>
</protein>
<dbReference type="HOGENOM" id="CLU_076533_0_1_6"/>
<proteinExistence type="predicted"/>
<evidence type="ECO:0000313" key="4">
    <source>
        <dbReference type="Proteomes" id="UP000000420"/>
    </source>
</evidence>
<dbReference type="InterPro" id="IPR016147">
    <property type="entry name" value="Pili_assmbl_chaperone_N"/>
</dbReference>
<dbReference type="Gene3D" id="2.60.40.10">
    <property type="entry name" value="Immunoglobulins"/>
    <property type="match status" value="1"/>
</dbReference>
<dbReference type="SUPFAM" id="SSF49354">
    <property type="entry name" value="PapD-like"/>
    <property type="match status" value="1"/>
</dbReference>
<dbReference type="Pfam" id="PF00345">
    <property type="entry name" value="PapD_N"/>
    <property type="match status" value="1"/>
</dbReference>
<dbReference type="KEGG" id="xcb:XC_2862"/>
<dbReference type="InterPro" id="IPR008962">
    <property type="entry name" value="PapD-like_sf"/>
</dbReference>
<dbReference type="EMBL" id="CP000050">
    <property type="protein sequence ID" value="AAY49910.1"/>
    <property type="molecule type" value="Genomic_DNA"/>
</dbReference>